<dbReference type="Pfam" id="PF00743">
    <property type="entry name" value="FMO-like"/>
    <property type="match status" value="1"/>
</dbReference>
<keyword evidence="4" id="KW-0560">Oxidoreductase</keyword>
<protein>
    <submittedName>
        <fullName evidence="5">Cyclohexanone monooxygenase</fullName>
    </submittedName>
</protein>
<evidence type="ECO:0000256" key="4">
    <source>
        <dbReference type="ARBA" id="ARBA00023002"/>
    </source>
</evidence>
<dbReference type="Proteomes" id="UP000466906">
    <property type="component" value="Chromosome"/>
</dbReference>
<keyword evidence="2" id="KW-0285">Flavoprotein</keyword>
<dbReference type="SUPFAM" id="SSF51905">
    <property type="entry name" value="FAD/NAD(P)-binding domain"/>
    <property type="match status" value="2"/>
</dbReference>
<name>A0A6N4UWL8_9MYCO</name>
<reference evidence="5 6" key="1">
    <citation type="journal article" date="2019" name="Emerg. Microbes Infect.">
        <title>Comprehensive subspecies identification of 175 nontuberculous mycobacteria species based on 7547 genomic profiles.</title>
        <authorList>
            <person name="Matsumoto Y."/>
            <person name="Kinjo T."/>
            <person name="Motooka D."/>
            <person name="Nabeya D."/>
            <person name="Jung N."/>
            <person name="Uechi K."/>
            <person name="Horii T."/>
            <person name="Iida T."/>
            <person name="Fujita J."/>
            <person name="Nakamura S."/>
        </authorList>
    </citation>
    <scope>NUCLEOTIDE SEQUENCE [LARGE SCALE GENOMIC DNA]</scope>
    <source>
        <strain evidence="5 6">JCM 12272</strain>
    </source>
</reference>
<keyword evidence="5" id="KW-0503">Monooxygenase</keyword>
<dbReference type="EMBL" id="AP022565">
    <property type="protein sequence ID" value="BBX27812.1"/>
    <property type="molecule type" value="Genomic_DNA"/>
</dbReference>
<accession>A0A6N4UWL8</accession>
<keyword evidence="6" id="KW-1185">Reference proteome</keyword>
<dbReference type="PRINTS" id="PR00368">
    <property type="entry name" value="FADPNR"/>
</dbReference>
<dbReference type="GO" id="GO:0004499">
    <property type="term" value="F:N,N-dimethylaniline monooxygenase activity"/>
    <property type="evidence" value="ECO:0007669"/>
    <property type="project" value="InterPro"/>
</dbReference>
<dbReference type="InterPro" id="IPR036188">
    <property type="entry name" value="FAD/NAD-bd_sf"/>
</dbReference>
<dbReference type="GO" id="GO:0050661">
    <property type="term" value="F:NADP binding"/>
    <property type="evidence" value="ECO:0007669"/>
    <property type="project" value="InterPro"/>
</dbReference>
<evidence type="ECO:0000256" key="1">
    <source>
        <dbReference type="ARBA" id="ARBA00010139"/>
    </source>
</evidence>
<dbReference type="KEGG" id="malv:MALV_29370"/>
<dbReference type="InterPro" id="IPR051209">
    <property type="entry name" value="FAD-bind_Monooxygenase_sf"/>
</dbReference>
<dbReference type="PANTHER" id="PTHR42877:SF4">
    <property type="entry name" value="FAD_NAD(P)-BINDING DOMAIN-CONTAINING PROTEIN-RELATED"/>
    <property type="match status" value="1"/>
</dbReference>
<dbReference type="PRINTS" id="PR00411">
    <property type="entry name" value="PNDRDTASEI"/>
</dbReference>
<sequence length="676" mass="74174">MVGRVGTLPAAAVVRLPLSRQGGRGGGVHPSILETMTATTESSPLADRAPDPEVLRAHLLEADPGVLVAVLAQMTGDPAVIDRYASKIDHVPDPPERAGSTDPQTAEMLADEIIAALGRPRPAGALPVDDREFFARLLPIALGGPVDDEHVDLLLEQGGFRPSHPTLPRTTPIPSSTNVAIIGAGIAGIAVALAAAEEGVQFEIFDRNDEVGGTWLTTTYPGIGVDTPSAYYSLSREVNPDWSNYYPQGAEYQAYLVSLADKHDLRRHIRFGTEVEALWWDEERAQWEIHSRSADGTQSIDHATVVVTAAGYLNRPRFPEIKGSDTFAGTSIHSAQWDPSLDLTGKKIAVIGAGCTAVQIVDACVDEVENLTVFQRQPHWVAPRKRPSDEVPEHRRYLGRVLPFYSMWHRLKSYWGTADNNYPIILQDPEWSKTHLSISPVNDVLLQMCLGYIDRMFGAGTELARKVTPDFAPYGKRIIRDPGGYYAALTRDHVDVEASEPARVNESGIVTADGRQIDLDVIIYATGYHLDFLSTIDIRGRDGKTLVQEWGDSPRAYRGGAVAGFPNLFITSAPNYSPGHGAGANFSMEVLAHYIVECLQLMALRGASTMEVTQRAYDEYVAGIDEAMQRTVWCHTPNAHTYYRSGSGRVVVATPFRLVDIWQQHRAPIEEDFVLR</sequence>
<evidence type="ECO:0000256" key="2">
    <source>
        <dbReference type="ARBA" id="ARBA00022630"/>
    </source>
</evidence>
<comment type="similarity">
    <text evidence="1">Belongs to the FAD-binding monooxygenase family.</text>
</comment>
<dbReference type="Gene3D" id="3.50.50.60">
    <property type="entry name" value="FAD/NAD(P)-binding domain"/>
    <property type="match status" value="2"/>
</dbReference>
<dbReference type="InterPro" id="IPR020946">
    <property type="entry name" value="Flavin_mOase-like"/>
</dbReference>
<dbReference type="PANTHER" id="PTHR42877">
    <property type="entry name" value="L-ORNITHINE N(5)-MONOOXYGENASE-RELATED"/>
    <property type="match status" value="1"/>
</dbReference>
<dbReference type="GO" id="GO:0050660">
    <property type="term" value="F:flavin adenine dinucleotide binding"/>
    <property type="evidence" value="ECO:0007669"/>
    <property type="project" value="InterPro"/>
</dbReference>
<evidence type="ECO:0000313" key="6">
    <source>
        <dbReference type="Proteomes" id="UP000466906"/>
    </source>
</evidence>
<keyword evidence="3" id="KW-0274">FAD</keyword>
<dbReference type="AlphaFoldDB" id="A0A6N4UWL8"/>
<evidence type="ECO:0000313" key="5">
    <source>
        <dbReference type="EMBL" id="BBX27812.1"/>
    </source>
</evidence>
<organism evidence="5 6">
    <name type="scientific">Mycolicibacterium alvei</name>
    <dbReference type="NCBI Taxonomy" id="67081"/>
    <lineage>
        <taxon>Bacteria</taxon>
        <taxon>Bacillati</taxon>
        <taxon>Actinomycetota</taxon>
        <taxon>Actinomycetes</taxon>
        <taxon>Mycobacteriales</taxon>
        <taxon>Mycobacteriaceae</taxon>
        <taxon>Mycolicibacterium</taxon>
    </lineage>
</organism>
<proteinExistence type="inferred from homology"/>
<evidence type="ECO:0000256" key="3">
    <source>
        <dbReference type="ARBA" id="ARBA00022827"/>
    </source>
</evidence>
<gene>
    <name evidence="5" type="ORF">MALV_29370</name>
</gene>